<name>K5X552_AGABU</name>
<reference evidence="2" key="1">
    <citation type="journal article" date="2012" name="Proc. Natl. Acad. Sci. U.S.A.">
        <title>Genome sequence of the button mushroom Agaricus bisporus reveals mechanisms governing adaptation to a humic-rich ecological niche.</title>
        <authorList>
            <person name="Morin E."/>
            <person name="Kohler A."/>
            <person name="Baker A.R."/>
            <person name="Foulongne-Oriol M."/>
            <person name="Lombard V."/>
            <person name="Nagy L.G."/>
            <person name="Ohm R.A."/>
            <person name="Patyshakuliyeva A."/>
            <person name="Brun A."/>
            <person name="Aerts A.L."/>
            <person name="Bailey A.M."/>
            <person name="Billette C."/>
            <person name="Coutinho P.M."/>
            <person name="Deakin G."/>
            <person name="Doddapaneni H."/>
            <person name="Floudas D."/>
            <person name="Grimwood J."/>
            <person name="Hilden K."/>
            <person name="Kuees U."/>
            <person name="LaButti K.M."/>
            <person name="Lapidus A."/>
            <person name="Lindquist E.A."/>
            <person name="Lucas S.M."/>
            <person name="Murat C."/>
            <person name="Riley R.W."/>
            <person name="Salamov A.A."/>
            <person name="Schmutz J."/>
            <person name="Subramanian V."/>
            <person name="Woesten H.A.B."/>
            <person name="Xu J."/>
            <person name="Eastwood D.C."/>
            <person name="Foster G.D."/>
            <person name="Sonnenberg A.S."/>
            <person name="Cullen D."/>
            <person name="de Vries R.P."/>
            <person name="Lundell T."/>
            <person name="Hibbett D.S."/>
            <person name="Henrissat B."/>
            <person name="Burton K.S."/>
            <person name="Kerrigan R.W."/>
            <person name="Challen M.P."/>
            <person name="Grigoriev I.V."/>
            <person name="Martin F."/>
        </authorList>
    </citation>
    <scope>NUCLEOTIDE SEQUENCE [LARGE SCALE GENOMIC DNA]</scope>
    <source>
        <strain evidence="2">JB137-S8 / ATCC MYA-4627 / FGSC 10392</strain>
    </source>
</reference>
<dbReference type="InParanoid" id="K5X552"/>
<dbReference type="GeneID" id="18827008"/>
<organism evidence="1 2">
    <name type="scientific">Agaricus bisporus var. burnettii (strain JB137-S8 / ATCC MYA-4627 / FGSC 10392)</name>
    <name type="common">White button mushroom</name>
    <dbReference type="NCBI Taxonomy" id="597362"/>
    <lineage>
        <taxon>Eukaryota</taxon>
        <taxon>Fungi</taxon>
        <taxon>Dikarya</taxon>
        <taxon>Basidiomycota</taxon>
        <taxon>Agaricomycotina</taxon>
        <taxon>Agaricomycetes</taxon>
        <taxon>Agaricomycetidae</taxon>
        <taxon>Agaricales</taxon>
        <taxon>Agaricineae</taxon>
        <taxon>Agaricaceae</taxon>
        <taxon>Agaricus</taxon>
    </lineage>
</organism>
<gene>
    <name evidence="1" type="ORF">AGABI1DRAFT_129431</name>
</gene>
<dbReference type="KEGG" id="abp:AGABI1DRAFT129431"/>
<proteinExistence type="predicted"/>
<dbReference type="Proteomes" id="UP000008493">
    <property type="component" value="Unassembled WGS sequence"/>
</dbReference>
<evidence type="ECO:0000313" key="2">
    <source>
        <dbReference type="Proteomes" id="UP000008493"/>
    </source>
</evidence>
<keyword evidence="2" id="KW-1185">Reference proteome</keyword>
<dbReference type="AlphaFoldDB" id="K5X552"/>
<evidence type="ECO:0000313" key="1">
    <source>
        <dbReference type="EMBL" id="EKM78313.1"/>
    </source>
</evidence>
<protein>
    <submittedName>
        <fullName evidence="1">Uncharacterized protein</fullName>
    </submittedName>
</protein>
<dbReference type="EMBL" id="JH971392">
    <property type="protein sequence ID" value="EKM78313.1"/>
    <property type="molecule type" value="Genomic_DNA"/>
</dbReference>
<sequence>MDFLVITHIEFLYDGPNGCEFVLDEQRKPLPGVKELQVAERLKGGFGSDNTRLQEPLLGLVDRLEFGAGSAVPTDLIQCAF</sequence>
<dbReference type="HOGENOM" id="CLU_2573344_0_0_1"/>
<accession>K5X552</accession>
<dbReference type="RefSeq" id="XP_007330990.1">
    <property type="nucleotide sequence ID" value="XM_007330928.1"/>
</dbReference>